<accession>A0A1B7X0K1</accession>
<comment type="caution">
    <text evidence="1">The sequence shown here is derived from an EMBL/GenBank/DDBJ whole genome shotgun (WGS) entry which is preliminary data.</text>
</comment>
<reference evidence="1 2" key="1">
    <citation type="submission" date="2015-09" db="EMBL/GenBank/DDBJ databases">
        <title>Aphanizomenon flos-aquae WA102.</title>
        <authorList>
            <person name="Driscoll C."/>
        </authorList>
    </citation>
    <scope>NUCLEOTIDE SEQUENCE [LARGE SCALE GENOMIC DNA]</scope>
    <source>
        <strain evidence="1">WA102</strain>
    </source>
</reference>
<evidence type="ECO:0000313" key="1">
    <source>
        <dbReference type="EMBL" id="OBQ42840.1"/>
    </source>
</evidence>
<organism evidence="1 2">
    <name type="scientific">Aphanizomenon flos-aquae WA102</name>
    <dbReference type="NCBI Taxonomy" id="1710896"/>
    <lineage>
        <taxon>Bacteria</taxon>
        <taxon>Bacillati</taxon>
        <taxon>Cyanobacteriota</taxon>
        <taxon>Cyanophyceae</taxon>
        <taxon>Nostocales</taxon>
        <taxon>Aphanizomenonaceae</taxon>
        <taxon>Aphanizomenon</taxon>
    </lineage>
</organism>
<name>A0A1B7X0K1_APHFL</name>
<dbReference type="AlphaFoldDB" id="A0A1B7X0K1"/>
<proteinExistence type="predicted"/>
<protein>
    <submittedName>
        <fullName evidence="1">Uncharacterized protein</fullName>
    </submittedName>
</protein>
<evidence type="ECO:0000313" key="2">
    <source>
        <dbReference type="Proteomes" id="UP000092093"/>
    </source>
</evidence>
<gene>
    <name evidence="1" type="ORF">AN484_15530</name>
</gene>
<sequence length="485" mass="52640">MTLLSGNIADAGSNPINGFLRIQLLQPLISGVQSPKKVSLPLQFDAEIINGRFSLELPESETRKQVYSFSIFQKATTNSFYYDNGDFYGYDGELPYILHENEYYVGYVWTNESIHLNKKTNTEEVEVEPVFYAAIPNKNSVDFADLEKTGFWNDRTPQTAKQVADILKKDPAFLATMLEIVIPTSNYSGTQLYRVGNTVLYNGFRYVCRDDGIVGILPSDRSKWIPVDLIFNGGGGLVPATTSTLGGVIVGDGLDVDATGLTAVDINYIQDNINLDIPIATTSALGGIIVGDGLDVDATGLTAVDINYIQDNINLDIPIATTSALGGIIVGNGLDVDATGLTAVDINYIQDNINLDIPIATTSTLGGIIVGNDFTINVLGVLNSAPFSIVNVTLVANTSINLGKNNIFRVNLNLSNAFLTCTNFVQGGNYIFMFFSDGFDRNLTLDPNVFKFANKLVPEFTIDGVDIISSFACDDILYCAMNNDF</sequence>
<dbReference type="PATRIC" id="fig|1710896.3.peg.2971"/>
<dbReference type="Proteomes" id="UP000092093">
    <property type="component" value="Unassembled WGS sequence"/>
</dbReference>
<dbReference type="EMBL" id="LJOW01000082">
    <property type="protein sequence ID" value="OBQ42840.1"/>
    <property type="molecule type" value="Genomic_DNA"/>
</dbReference>